<proteinExistence type="predicted"/>
<name>A0A2H3AWC9_9AGAR</name>
<evidence type="ECO:0000313" key="3">
    <source>
        <dbReference type="Proteomes" id="UP000218334"/>
    </source>
</evidence>
<protein>
    <submittedName>
        <fullName evidence="2">Uncharacterized protein</fullName>
    </submittedName>
</protein>
<keyword evidence="3" id="KW-1185">Reference proteome</keyword>
<evidence type="ECO:0000313" key="2">
    <source>
        <dbReference type="EMBL" id="PBK61840.1"/>
    </source>
</evidence>
<organism evidence="2 3">
    <name type="scientific">Armillaria solidipes</name>
    <dbReference type="NCBI Taxonomy" id="1076256"/>
    <lineage>
        <taxon>Eukaryota</taxon>
        <taxon>Fungi</taxon>
        <taxon>Dikarya</taxon>
        <taxon>Basidiomycota</taxon>
        <taxon>Agaricomycotina</taxon>
        <taxon>Agaricomycetes</taxon>
        <taxon>Agaricomycetidae</taxon>
        <taxon>Agaricales</taxon>
        <taxon>Marasmiineae</taxon>
        <taxon>Physalacriaceae</taxon>
        <taxon>Armillaria</taxon>
    </lineage>
</organism>
<reference evidence="3" key="1">
    <citation type="journal article" date="2017" name="Nat. Ecol. Evol.">
        <title>Genome expansion and lineage-specific genetic innovations in the forest pathogenic fungi Armillaria.</title>
        <authorList>
            <person name="Sipos G."/>
            <person name="Prasanna A.N."/>
            <person name="Walter M.C."/>
            <person name="O'Connor E."/>
            <person name="Balint B."/>
            <person name="Krizsan K."/>
            <person name="Kiss B."/>
            <person name="Hess J."/>
            <person name="Varga T."/>
            <person name="Slot J."/>
            <person name="Riley R."/>
            <person name="Boka B."/>
            <person name="Rigling D."/>
            <person name="Barry K."/>
            <person name="Lee J."/>
            <person name="Mihaltcheva S."/>
            <person name="LaButti K."/>
            <person name="Lipzen A."/>
            <person name="Waldron R."/>
            <person name="Moloney N.M."/>
            <person name="Sperisen C."/>
            <person name="Kredics L."/>
            <person name="Vagvoelgyi C."/>
            <person name="Patrignani A."/>
            <person name="Fitzpatrick D."/>
            <person name="Nagy I."/>
            <person name="Doyle S."/>
            <person name="Anderson J.B."/>
            <person name="Grigoriev I.V."/>
            <person name="Gueldener U."/>
            <person name="Muensterkoetter M."/>
            <person name="Nagy L.G."/>
        </authorList>
    </citation>
    <scope>NUCLEOTIDE SEQUENCE [LARGE SCALE GENOMIC DNA]</scope>
    <source>
        <strain evidence="3">28-4</strain>
    </source>
</reference>
<accession>A0A2H3AWC9</accession>
<dbReference type="Proteomes" id="UP000218334">
    <property type="component" value="Unassembled WGS sequence"/>
</dbReference>
<gene>
    <name evidence="2" type="ORF">ARMSODRAFT_1089500</name>
</gene>
<dbReference type="EMBL" id="KZ293472">
    <property type="protein sequence ID" value="PBK61840.1"/>
    <property type="molecule type" value="Genomic_DNA"/>
</dbReference>
<dbReference type="AlphaFoldDB" id="A0A2H3AWC9"/>
<evidence type="ECO:0000256" key="1">
    <source>
        <dbReference type="SAM" id="MobiDB-lite"/>
    </source>
</evidence>
<feature type="region of interest" description="Disordered" evidence="1">
    <location>
        <begin position="1"/>
        <end position="20"/>
    </location>
</feature>
<sequence length="151" mass="17522">MSLSHDLHHQAPFSRNSLPPRLDLTQDLKTRLAQLFRAENTLQLWKHTNPASLNAPSFNDIIISPSTQEYLSVDDAIKIVNEEMPPGYRLRKACQIRFQVADDKPVNTTGEQRSVFLKDIDELIARVRWGRRDLGQRICRIRNTELVLEKY</sequence>